<dbReference type="GO" id="GO:0052717">
    <property type="term" value="F:tRNA-specific adenosine-34 deaminase activity"/>
    <property type="evidence" value="ECO:0007669"/>
    <property type="project" value="UniProtKB-UniRule"/>
</dbReference>
<comment type="function">
    <text evidence="7">Catalyzes the deamination of adenosine to inosine at the wobble position 34 of tRNA(Arg2).</text>
</comment>
<organism evidence="9 10">
    <name type="scientific">Candidatus Galligastranaerophilus intestinavium</name>
    <dbReference type="NCBI Taxonomy" id="2840836"/>
    <lineage>
        <taxon>Bacteria</taxon>
        <taxon>Candidatus Galligastranaerophilus</taxon>
    </lineage>
</organism>
<dbReference type="PANTHER" id="PTHR11079:SF179">
    <property type="entry name" value="TRNA(ADENINE(34)) DEAMINASE, CHLOROPLASTIC"/>
    <property type="match status" value="1"/>
</dbReference>
<dbReference type="Pfam" id="PF00383">
    <property type="entry name" value="dCMP_cyt_deam_1"/>
    <property type="match status" value="1"/>
</dbReference>
<reference evidence="9" key="1">
    <citation type="submission" date="2020-10" db="EMBL/GenBank/DDBJ databases">
        <authorList>
            <person name="Gilroy R."/>
        </authorList>
    </citation>
    <scope>NUCLEOTIDE SEQUENCE</scope>
    <source>
        <strain evidence="9">CHK152-2871</strain>
    </source>
</reference>
<dbReference type="InterPro" id="IPR016192">
    <property type="entry name" value="APOBEC/CMP_deaminase_Zn-bd"/>
</dbReference>
<reference evidence="9" key="2">
    <citation type="journal article" date="2021" name="PeerJ">
        <title>Extensive microbial diversity within the chicken gut microbiome revealed by metagenomics and culture.</title>
        <authorList>
            <person name="Gilroy R."/>
            <person name="Ravi A."/>
            <person name="Getino M."/>
            <person name="Pursley I."/>
            <person name="Horton D.L."/>
            <person name="Alikhan N.F."/>
            <person name="Baker D."/>
            <person name="Gharbi K."/>
            <person name="Hall N."/>
            <person name="Watson M."/>
            <person name="Adriaenssens E.M."/>
            <person name="Foster-Nyarko E."/>
            <person name="Jarju S."/>
            <person name="Secka A."/>
            <person name="Antonio M."/>
            <person name="Oren A."/>
            <person name="Chaudhuri R.R."/>
            <person name="La Ragione R."/>
            <person name="Hildebrand F."/>
            <person name="Pallen M.J."/>
        </authorList>
    </citation>
    <scope>NUCLEOTIDE SEQUENCE</scope>
    <source>
        <strain evidence="9">CHK152-2871</strain>
    </source>
</reference>
<evidence type="ECO:0000313" key="9">
    <source>
        <dbReference type="EMBL" id="HIS73684.1"/>
    </source>
</evidence>
<comment type="similarity">
    <text evidence="1">Belongs to the cytidine and deoxycytidylate deaminase family. ADAT2 subfamily.</text>
</comment>
<dbReference type="GO" id="GO:0002100">
    <property type="term" value="P:tRNA wobble adenosine to inosine editing"/>
    <property type="evidence" value="ECO:0007669"/>
    <property type="project" value="UniProtKB-UniRule"/>
</dbReference>
<dbReference type="AlphaFoldDB" id="A0A9D1FHB5"/>
<feature type="binding site" evidence="7">
    <location>
        <position position="80"/>
    </location>
    <ligand>
        <name>Zn(2+)</name>
        <dbReference type="ChEBI" id="CHEBI:29105"/>
        <note>catalytic</note>
    </ligand>
</feature>
<dbReference type="PROSITE" id="PS00903">
    <property type="entry name" value="CYT_DCMP_DEAMINASES_1"/>
    <property type="match status" value="1"/>
</dbReference>
<dbReference type="Gene3D" id="3.40.140.10">
    <property type="entry name" value="Cytidine Deaminase, domain 2"/>
    <property type="match status" value="1"/>
</dbReference>
<evidence type="ECO:0000313" key="10">
    <source>
        <dbReference type="Proteomes" id="UP000886865"/>
    </source>
</evidence>
<comment type="subunit">
    <text evidence="7">Homodimer.</text>
</comment>
<proteinExistence type="inferred from homology"/>
<gene>
    <name evidence="7" type="primary">tadA</name>
    <name evidence="9" type="ORF">IAA86_01525</name>
</gene>
<dbReference type="SUPFAM" id="SSF53927">
    <property type="entry name" value="Cytidine deaminase-like"/>
    <property type="match status" value="1"/>
</dbReference>
<sequence length="145" mass="16115">MSNNIFMQKAIDMARLSGVDIPVGCVIVCNGTVIAKAHNLREVTNDISAHAEILALRDAAKKLNNKILADCSLYVTLEPCPMCAWAILNSRLKEVYFGSYDLKYGAFGSKINLCQLSDYKPKVFGGIMESECNKILKDFFSELRK</sequence>
<evidence type="ECO:0000259" key="8">
    <source>
        <dbReference type="PROSITE" id="PS51747"/>
    </source>
</evidence>
<dbReference type="InterPro" id="IPR002125">
    <property type="entry name" value="CMP_dCMP_dom"/>
</dbReference>
<evidence type="ECO:0000256" key="6">
    <source>
        <dbReference type="ARBA" id="ARBA00048045"/>
    </source>
</evidence>
<protein>
    <recommendedName>
        <fullName evidence="7">tRNA-specific adenosine deaminase</fullName>
        <ecNumber evidence="7">3.5.4.33</ecNumber>
    </recommendedName>
</protein>
<dbReference type="CDD" id="cd01285">
    <property type="entry name" value="nucleoside_deaminase"/>
    <property type="match status" value="1"/>
</dbReference>
<keyword evidence="3 7" id="KW-0479">Metal-binding</keyword>
<evidence type="ECO:0000256" key="3">
    <source>
        <dbReference type="ARBA" id="ARBA00022723"/>
    </source>
</evidence>
<comment type="catalytic activity">
    <reaction evidence="6 7">
        <text>adenosine(34) in tRNA + H2O + H(+) = inosine(34) in tRNA + NH4(+)</text>
        <dbReference type="Rhea" id="RHEA:43168"/>
        <dbReference type="Rhea" id="RHEA-COMP:10373"/>
        <dbReference type="Rhea" id="RHEA-COMP:10374"/>
        <dbReference type="ChEBI" id="CHEBI:15377"/>
        <dbReference type="ChEBI" id="CHEBI:15378"/>
        <dbReference type="ChEBI" id="CHEBI:28938"/>
        <dbReference type="ChEBI" id="CHEBI:74411"/>
        <dbReference type="ChEBI" id="CHEBI:82852"/>
        <dbReference type="EC" id="3.5.4.33"/>
    </reaction>
</comment>
<feature type="domain" description="CMP/dCMP-type deaminase" evidence="8">
    <location>
        <begin position="1"/>
        <end position="110"/>
    </location>
</feature>
<keyword evidence="4 7" id="KW-0378">Hydrolase</keyword>
<dbReference type="EC" id="3.5.4.33" evidence="7"/>
<dbReference type="InterPro" id="IPR016193">
    <property type="entry name" value="Cytidine_deaminase-like"/>
</dbReference>
<dbReference type="PANTHER" id="PTHR11079">
    <property type="entry name" value="CYTOSINE DEAMINASE FAMILY MEMBER"/>
    <property type="match status" value="1"/>
</dbReference>
<feature type="binding site" evidence="7">
    <location>
        <position position="83"/>
    </location>
    <ligand>
        <name>Zn(2+)</name>
        <dbReference type="ChEBI" id="CHEBI:29105"/>
        <note>catalytic</note>
    </ligand>
</feature>
<evidence type="ECO:0000256" key="7">
    <source>
        <dbReference type="HAMAP-Rule" id="MF_00972"/>
    </source>
</evidence>
<dbReference type="EMBL" id="DVJQ01000012">
    <property type="protein sequence ID" value="HIS73684.1"/>
    <property type="molecule type" value="Genomic_DNA"/>
</dbReference>
<keyword evidence="2 7" id="KW-0819">tRNA processing</keyword>
<comment type="cofactor">
    <cofactor evidence="7">
        <name>Zn(2+)</name>
        <dbReference type="ChEBI" id="CHEBI:29105"/>
    </cofactor>
    <text evidence="7">Binds 1 zinc ion per subunit.</text>
</comment>
<evidence type="ECO:0000256" key="1">
    <source>
        <dbReference type="ARBA" id="ARBA00010669"/>
    </source>
</evidence>
<feature type="active site" description="Proton donor" evidence="7">
    <location>
        <position position="52"/>
    </location>
</feature>
<feature type="binding site" evidence="7">
    <location>
        <position position="50"/>
    </location>
    <ligand>
        <name>Zn(2+)</name>
        <dbReference type="ChEBI" id="CHEBI:29105"/>
        <note>catalytic</note>
    </ligand>
</feature>
<dbReference type="GO" id="GO:0008270">
    <property type="term" value="F:zinc ion binding"/>
    <property type="evidence" value="ECO:0007669"/>
    <property type="project" value="UniProtKB-UniRule"/>
</dbReference>
<accession>A0A9D1FHB5</accession>
<comment type="caution">
    <text evidence="9">The sequence shown here is derived from an EMBL/GenBank/DDBJ whole genome shotgun (WGS) entry which is preliminary data.</text>
</comment>
<name>A0A9D1FHB5_9BACT</name>
<dbReference type="PROSITE" id="PS51747">
    <property type="entry name" value="CYT_DCMP_DEAMINASES_2"/>
    <property type="match status" value="1"/>
</dbReference>
<evidence type="ECO:0000256" key="5">
    <source>
        <dbReference type="ARBA" id="ARBA00022833"/>
    </source>
</evidence>
<evidence type="ECO:0000256" key="4">
    <source>
        <dbReference type="ARBA" id="ARBA00022801"/>
    </source>
</evidence>
<keyword evidence="5 7" id="KW-0862">Zinc</keyword>
<dbReference type="Proteomes" id="UP000886865">
    <property type="component" value="Unassembled WGS sequence"/>
</dbReference>
<dbReference type="InterPro" id="IPR028883">
    <property type="entry name" value="tRNA_aden_deaminase"/>
</dbReference>
<dbReference type="HAMAP" id="MF_00972">
    <property type="entry name" value="tRNA_aden_deaminase"/>
    <property type="match status" value="1"/>
</dbReference>
<evidence type="ECO:0000256" key="2">
    <source>
        <dbReference type="ARBA" id="ARBA00022694"/>
    </source>
</evidence>